<feature type="transmembrane region" description="Helical" evidence="2">
    <location>
        <begin position="526"/>
        <end position="549"/>
    </location>
</feature>
<evidence type="ECO:0000313" key="4">
    <source>
        <dbReference type="Proteomes" id="UP001224890"/>
    </source>
</evidence>
<dbReference type="GeneID" id="85456747"/>
<evidence type="ECO:0000256" key="1">
    <source>
        <dbReference type="SAM" id="MobiDB-lite"/>
    </source>
</evidence>
<proteinExistence type="predicted"/>
<dbReference type="SUPFAM" id="SSF50630">
    <property type="entry name" value="Acid proteases"/>
    <property type="match status" value="1"/>
</dbReference>
<evidence type="ECO:0000313" key="3">
    <source>
        <dbReference type="EMBL" id="KAK1676830.1"/>
    </source>
</evidence>
<accession>A0AAJ0AMX7</accession>
<keyword evidence="2" id="KW-0812">Transmembrane</keyword>
<feature type="compositionally biased region" description="Basic and acidic residues" evidence="1">
    <location>
        <begin position="640"/>
        <end position="660"/>
    </location>
</feature>
<dbReference type="AlphaFoldDB" id="A0AAJ0AMX7"/>
<dbReference type="Proteomes" id="UP001224890">
    <property type="component" value="Unassembled WGS sequence"/>
</dbReference>
<protein>
    <submittedName>
        <fullName evidence="3">Aspartic peptidase domain-containing protein</fullName>
    </submittedName>
</protein>
<keyword evidence="4" id="KW-1185">Reference proteome</keyword>
<dbReference type="EMBL" id="JAHMHR010000016">
    <property type="protein sequence ID" value="KAK1676830.1"/>
    <property type="molecule type" value="Genomic_DNA"/>
</dbReference>
<sequence>MCRFSHVDKVAKSVWPNQQLCVLQPAYAVEYDPGLLASETWTGWLYGTIKRLYWTTDAGQSTSVGPDGPWQAIWIYDWYSNITYNFWPTGGVRTMMVPVGNGDDYISAYGQPIKLESGSGVRLMRSSWPIGLDENISGYLWRDRMNLVSREDSQAEESRADIDLNIFIPSESPYPGAYSNGSNGNKAVGALGLGADTSTIQQPDDFPRFKIDTVTGQLVSEEKIASKSWFMHMGSVHLGQPGSLTLGGYEQNRALGNVGTFFLDGELPRVFLTDVYLDFETGETPYNETVGSVWQDIVIDEEAQSSVDQYGGPAGSVMVLPNAAAPYLYLPRGVCEAAAMALPVRWVSQVGLYVWDFSGQPDRTNRFINSPAYMGFTFSDEKAKNLTIKIPFKLLNLTLDDTPARHDSVNWGIDFYWPCKSWDKPSATDPSVSTYPGSRWPLGRAFLQGAFTGFNYDRKRFYMAQAPGPGMGQRIVVDDDSETIRSKPEDTFAETWQAYWTKIEPLTPNDTTGVISTSTSGIAKSAIVGIAIGASCGLCALLALLWFFCRRARRDRDQSDGKQGKKSGDEGVLDAEFFTGGKAEMDGKGVSISELGHHDWKSALGEQQPQELPSPFNPPMNSSHGFSDMVFELPDGNWVSHEKGEKAKKEENGGEDEKSK</sequence>
<reference evidence="3" key="1">
    <citation type="submission" date="2021-06" db="EMBL/GenBank/DDBJ databases">
        <title>Comparative genomics, transcriptomics and evolutionary studies reveal genomic signatures of adaptation to plant cell wall in hemibiotrophic fungi.</title>
        <authorList>
            <consortium name="DOE Joint Genome Institute"/>
            <person name="Baroncelli R."/>
            <person name="Diaz J.F."/>
            <person name="Benocci T."/>
            <person name="Peng M."/>
            <person name="Battaglia E."/>
            <person name="Haridas S."/>
            <person name="Andreopoulos W."/>
            <person name="Labutti K."/>
            <person name="Pangilinan J."/>
            <person name="Floch G.L."/>
            <person name="Makela M.R."/>
            <person name="Henrissat B."/>
            <person name="Grigoriev I.V."/>
            <person name="Crouch J.A."/>
            <person name="De Vries R.P."/>
            <person name="Sukno S.A."/>
            <person name="Thon M.R."/>
        </authorList>
    </citation>
    <scope>NUCLEOTIDE SEQUENCE</scope>
    <source>
        <strain evidence="3">CBS 193.32</strain>
    </source>
</reference>
<dbReference type="Gene3D" id="2.40.70.10">
    <property type="entry name" value="Acid Proteases"/>
    <property type="match status" value="1"/>
</dbReference>
<comment type="caution">
    <text evidence="3">The sequence shown here is derived from an EMBL/GenBank/DDBJ whole genome shotgun (WGS) entry which is preliminary data.</text>
</comment>
<dbReference type="InterPro" id="IPR021109">
    <property type="entry name" value="Peptidase_aspartic_dom_sf"/>
</dbReference>
<keyword evidence="2" id="KW-0472">Membrane</keyword>
<dbReference type="RefSeq" id="XP_060430833.1">
    <property type="nucleotide sequence ID" value="XM_060572221.1"/>
</dbReference>
<gene>
    <name evidence="3" type="ORF">BDP55DRAFT_630918</name>
</gene>
<organism evidence="3 4">
    <name type="scientific">Colletotrichum godetiae</name>
    <dbReference type="NCBI Taxonomy" id="1209918"/>
    <lineage>
        <taxon>Eukaryota</taxon>
        <taxon>Fungi</taxon>
        <taxon>Dikarya</taxon>
        <taxon>Ascomycota</taxon>
        <taxon>Pezizomycotina</taxon>
        <taxon>Sordariomycetes</taxon>
        <taxon>Hypocreomycetidae</taxon>
        <taxon>Glomerellales</taxon>
        <taxon>Glomerellaceae</taxon>
        <taxon>Colletotrichum</taxon>
        <taxon>Colletotrichum acutatum species complex</taxon>
    </lineage>
</organism>
<feature type="region of interest" description="Disordered" evidence="1">
    <location>
        <begin position="607"/>
        <end position="660"/>
    </location>
</feature>
<keyword evidence="2" id="KW-1133">Transmembrane helix</keyword>
<name>A0AAJ0AMX7_9PEZI</name>
<evidence type="ECO:0000256" key="2">
    <source>
        <dbReference type="SAM" id="Phobius"/>
    </source>
</evidence>